<reference evidence="11 12" key="1">
    <citation type="journal article" date="2015" name="Nature">
        <title>rRNA introns, odd ribosomes, and small enigmatic genomes across a large radiation of phyla.</title>
        <authorList>
            <person name="Brown C.T."/>
            <person name="Hug L.A."/>
            <person name="Thomas B.C."/>
            <person name="Sharon I."/>
            <person name="Castelle C.J."/>
            <person name="Singh A."/>
            <person name="Wilkins M.J."/>
            <person name="Williams K.H."/>
            <person name="Banfield J.F."/>
        </authorList>
    </citation>
    <scope>NUCLEOTIDE SEQUENCE [LARGE SCALE GENOMIC DNA]</scope>
</reference>
<evidence type="ECO:0000259" key="9">
    <source>
        <dbReference type="Pfam" id="PF00133"/>
    </source>
</evidence>
<evidence type="ECO:0000259" key="10">
    <source>
        <dbReference type="Pfam" id="PF08264"/>
    </source>
</evidence>
<dbReference type="NCBIfam" id="NF004349">
    <property type="entry name" value="PRK05729.1"/>
    <property type="match status" value="1"/>
</dbReference>
<dbReference type="Gene3D" id="3.40.50.620">
    <property type="entry name" value="HUPs"/>
    <property type="match status" value="2"/>
</dbReference>
<proteinExistence type="predicted"/>
<name>A0A0G1KUF3_UNCK3</name>
<keyword evidence="2 11" id="KW-0436">Ligase</keyword>
<dbReference type="Proteomes" id="UP000033958">
    <property type="component" value="Unassembled WGS sequence"/>
</dbReference>
<evidence type="ECO:0000256" key="5">
    <source>
        <dbReference type="ARBA" id="ARBA00022917"/>
    </source>
</evidence>
<comment type="catalytic activity">
    <reaction evidence="7">
        <text>tRNA(Val) + L-valine + ATP = L-valyl-tRNA(Val) + AMP + diphosphate</text>
        <dbReference type="Rhea" id="RHEA:10704"/>
        <dbReference type="Rhea" id="RHEA-COMP:9672"/>
        <dbReference type="Rhea" id="RHEA-COMP:9708"/>
        <dbReference type="ChEBI" id="CHEBI:30616"/>
        <dbReference type="ChEBI" id="CHEBI:33019"/>
        <dbReference type="ChEBI" id="CHEBI:57762"/>
        <dbReference type="ChEBI" id="CHEBI:78442"/>
        <dbReference type="ChEBI" id="CHEBI:78537"/>
        <dbReference type="ChEBI" id="CHEBI:456215"/>
        <dbReference type="EC" id="6.1.1.9"/>
    </reaction>
</comment>
<dbReference type="EMBL" id="LCJZ01000002">
    <property type="protein sequence ID" value="KKT87251.1"/>
    <property type="molecule type" value="Genomic_DNA"/>
</dbReference>
<feature type="domain" description="Methionyl/Valyl/Leucyl/Isoleucyl-tRNA synthetase anticodon-binding" evidence="10">
    <location>
        <begin position="611"/>
        <end position="706"/>
    </location>
</feature>
<evidence type="ECO:0000256" key="1">
    <source>
        <dbReference type="ARBA" id="ARBA00013169"/>
    </source>
</evidence>
<dbReference type="PANTHER" id="PTHR11946">
    <property type="entry name" value="VALYL-TRNA SYNTHETASES"/>
    <property type="match status" value="1"/>
</dbReference>
<dbReference type="GO" id="GO:0004832">
    <property type="term" value="F:valine-tRNA ligase activity"/>
    <property type="evidence" value="ECO:0007669"/>
    <property type="project" value="UniProtKB-UniRule"/>
</dbReference>
<dbReference type="SUPFAM" id="SSF52374">
    <property type="entry name" value="Nucleotidylyl transferase"/>
    <property type="match status" value="1"/>
</dbReference>
<evidence type="ECO:0000313" key="11">
    <source>
        <dbReference type="EMBL" id="KKT87251.1"/>
    </source>
</evidence>
<dbReference type="InterPro" id="IPR002300">
    <property type="entry name" value="aa-tRNA-synth_Ia"/>
</dbReference>
<dbReference type="InterPro" id="IPR009080">
    <property type="entry name" value="tRNAsynth_Ia_anticodon-bd"/>
</dbReference>
<dbReference type="InterPro" id="IPR013155">
    <property type="entry name" value="M/V/L/I-tRNA-synth_anticd-bd"/>
</dbReference>
<evidence type="ECO:0000256" key="4">
    <source>
        <dbReference type="ARBA" id="ARBA00022840"/>
    </source>
</evidence>
<comment type="caution">
    <text evidence="11">The sequence shown here is derived from an EMBL/GenBank/DDBJ whole genome shotgun (WGS) entry which is preliminary data.</text>
</comment>
<dbReference type="Pfam" id="PF08264">
    <property type="entry name" value="Anticodon_1"/>
    <property type="match status" value="1"/>
</dbReference>
<dbReference type="GO" id="GO:0002161">
    <property type="term" value="F:aminoacyl-tRNA deacylase activity"/>
    <property type="evidence" value="ECO:0007669"/>
    <property type="project" value="InterPro"/>
</dbReference>
<keyword evidence="5" id="KW-0648">Protein biosynthesis</keyword>
<evidence type="ECO:0000256" key="2">
    <source>
        <dbReference type="ARBA" id="ARBA00022598"/>
    </source>
</evidence>
<dbReference type="CDD" id="cd00817">
    <property type="entry name" value="ValRS_core"/>
    <property type="match status" value="1"/>
</dbReference>
<keyword evidence="4" id="KW-0067">ATP-binding</keyword>
<dbReference type="InterPro" id="IPR009008">
    <property type="entry name" value="Val/Leu/Ile-tRNA-synth_edit"/>
</dbReference>
<dbReference type="SUPFAM" id="SSF50677">
    <property type="entry name" value="ValRS/IleRS/LeuRS editing domain"/>
    <property type="match status" value="1"/>
</dbReference>
<protein>
    <recommendedName>
        <fullName evidence="1 8">Valine--tRNA ligase</fullName>
        <ecNumber evidence="1 8">6.1.1.9</ecNumber>
    </recommendedName>
</protein>
<dbReference type="NCBIfam" id="TIGR00422">
    <property type="entry name" value="valS"/>
    <property type="match status" value="1"/>
</dbReference>
<evidence type="ECO:0000256" key="7">
    <source>
        <dbReference type="ARBA" id="ARBA00047552"/>
    </source>
</evidence>
<dbReference type="Gene3D" id="3.90.740.10">
    <property type="entry name" value="Valyl/Leucyl/Isoleucyl-tRNA synthetase, editing domain"/>
    <property type="match status" value="1"/>
</dbReference>
<dbReference type="GO" id="GO:0005829">
    <property type="term" value="C:cytosol"/>
    <property type="evidence" value="ECO:0007669"/>
    <property type="project" value="TreeGrafter"/>
</dbReference>
<keyword evidence="3" id="KW-0547">Nucleotide-binding</keyword>
<dbReference type="AlphaFoldDB" id="A0A0G1KUF3"/>
<dbReference type="InterPro" id="IPR014729">
    <property type="entry name" value="Rossmann-like_a/b/a_fold"/>
</dbReference>
<dbReference type="Pfam" id="PF00133">
    <property type="entry name" value="tRNA-synt_1"/>
    <property type="match status" value="1"/>
</dbReference>
<dbReference type="GO" id="GO:0006438">
    <property type="term" value="P:valyl-tRNA aminoacylation"/>
    <property type="evidence" value="ECO:0007669"/>
    <property type="project" value="UniProtKB-UniRule"/>
</dbReference>
<dbReference type="SUPFAM" id="SSF47323">
    <property type="entry name" value="Anticodon-binding domain of a subclass of class I aminoacyl-tRNA synthetases"/>
    <property type="match status" value="1"/>
</dbReference>
<dbReference type="InterPro" id="IPR033705">
    <property type="entry name" value="Anticodon_Ia_Val"/>
</dbReference>
<evidence type="ECO:0000256" key="3">
    <source>
        <dbReference type="ARBA" id="ARBA00022741"/>
    </source>
</evidence>
<dbReference type="InterPro" id="IPR002303">
    <property type="entry name" value="Valyl-tRNA_ligase"/>
</dbReference>
<dbReference type="GO" id="GO:0005524">
    <property type="term" value="F:ATP binding"/>
    <property type="evidence" value="ECO:0007669"/>
    <property type="project" value="UniProtKB-KW"/>
</dbReference>
<feature type="domain" description="Aminoacyl-tRNA synthetase class Ia" evidence="9">
    <location>
        <begin position="18"/>
        <end position="555"/>
    </location>
</feature>
<dbReference type="PRINTS" id="PR00986">
    <property type="entry name" value="TRNASYNTHVAL"/>
</dbReference>
<gene>
    <name evidence="11" type="ORF">VE97_C0002G0005</name>
</gene>
<dbReference type="PATRIC" id="fig|1620411.3.peg.25"/>
<dbReference type="EC" id="6.1.1.9" evidence="1 8"/>
<evidence type="ECO:0000256" key="8">
    <source>
        <dbReference type="NCBIfam" id="TIGR00422"/>
    </source>
</evidence>
<dbReference type="FunFam" id="3.90.740.10:FF:000005">
    <property type="entry name" value="Valine--tRNA ligase, mitochondrial"/>
    <property type="match status" value="1"/>
</dbReference>
<dbReference type="CDD" id="cd07962">
    <property type="entry name" value="Anticodon_Ia_Val"/>
    <property type="match status" value="1"/>
</dbReference>
<evidence type="ECO:0000256" key="6">
    <source>
        <dbReference type="ARBA" id="ARBA00023146"/>
    </source>
</evidence>
<evidence type="ECO:0000313" key="12">
    <source>
        <dbReference type="Proteomes" id="UP000033958"/>
    </source>
</evidence>
<accession>A0A0G1KUF3</accession>
<keyword evidence="6" id="KW-0030">Aminoacyl-tRNA synthetase</keyword>
<dbReference type="Gene3D" id="1.10.730.10">
    <property type="entry name" value="Isoleucyl-tRNA Synthetase, Domain 1"/>
    <property type="match status" value="1"/>
</dbReference>
<organism evidence="11 12">
    <name type="scientific">candidate division Kazan bacterium GW2011_GWB1_45_10</name>
    <dbReference type="NCBI Taxonomy" id="1620411"/>
    <lineage>
        <taxon>Bacteria</taxon>
        <taxon>Bacteria division Kazan-3B-28</taxon>
    </lineage>
</organism>
<sequence length="709" mass="81150">MNKEIPKIFEHQKTEPGLYQKWEQSGLFTPKIEPAQKPYTIIMPPPNAYDQLHIGHALFVAIEDIMVRYHRLKGEPTLWLPGADHAALASQIFFEKILKEEKGLTKYDLGREEFIKQLGAHIDANREMMENQLRRLGASCDWTRKKFTLDEDVSYAVRYTFKKMYDDGLLYRGERTVNWCPRCETFLSDLEVDHKDSAGQLVYIKYPIKGETNKYIVVATTRPETMLGDTAVAVNPGDKRFKDLVGKTAVLPIMEREIPIVADAYVTMEFGTGAVKITPAHDLNDFEVGKRHNLPVISVIGVDSKMTAAAGKFKGLKTKAAAAAIVEELQAQGLIEKIEPYQNAVSICERCKSTLEPLLSKQWFVKIKPLTDPAIKVAETGEIKFIPEHFQKVYMNWMENIHDWNISRQLWWGHRIPVYYCQNNPDHFVVSIDPVNKCSECGGGVKQDEDTLDTWFSSGLWPFTTLGWPKETNDFKYFYPTTMMETAYDIIFFWVARMIMLGIYCTGKVPFELVYLNGLVRDKQGAKISRSKGNVVDPLEMVGKYGADALRLGLLAGMAPGNDSIVSEERIRGYRNFANKIWNAARFIQMNSGEDIDMDRVELNLEDATQIKEFQVIIAEATGHMDKYRLAQAAELLYEYFWHQFCDKYIESAKNRLKTDKSAEATLHYILKNCLIMLHPFVPFVSEAVWQNLYPGSLLLGEKWPTRRS</sequence>
<dbReference type="PANTHER" id="PTHR11946:SF93">
    <property type="entry name" value="VALINE--TRNA LIGASE, CHLOROPLASTIC_MITOCHONDRIAL 2"/>
    <property type="match status" value="1"/>
</dbReference>